<dbReference type="EMBL" id="NOXX01000157">
    <property type="protein sequence ID" value="OYQ46811.1"/>
    <property type="molecule type" value="Genomic_DNA"/>
</dbReference>
<protein>
    <submittedName>
        <fullName evidence="1">Uncharacterized protein</fullName>
    </submittedName>
</protein>
<evidence type="ECO:0000313" key="1">
    <source>
        <dbReference type="EMBL" id="OYQ46811.1"/>
    </source>
</evidence>
<evidence type="ECO:0000313" key="2">
    <source>
        <dbReference type="Proteomes" id="UP000216035"/>
    </source>
</evidence>
<dbReference type="OrthoDB" id="1164445at2"/>
<name>A0A255ZZI7_9FLAO</name>
<sequence length="351" mass="40631">MLVNTALRDFISQRVFQTTVRLTLFLTVSMMFSQSREIQIKNSLTNEKISFVSISMGSGTGFYSDSNGKFRISESENRIATLQHEDYIPTTVKFDTIKNTITLDPKPIELQEVKMPIQSRKRKYIKVKPIKISKNHPHAAFGTFGFEVAVLIRSNQNDKIRYISKVSIPFELDDLWMKINKLRDPPSILIKITFFQNNLNYPDEEKPISESEYFHVDARDIVKGRSTVKLINPIKIPNDGVYMVVTFLGKTNNEGDLIIESPSRIEEYNQRRIVFQNYIPIQLPLAVGLNFEKSLARNFFNTVDKKFYKVTPPLSLDKLTDVEKTQTDLRLLSQQCPDYYVPIELTLFSYE</sequence>
<reference evidence="1 2" key="1">
    <citation type="submission" date="2017-07" db="EMBL/GenBank/DDBJ databases">
        <title>Flavobacterium cyanobacteriorum sp. nov., isolated from cyanobacterial aggregates in a eutrophic lake.</title>
        <authorList>
            <person name="Cai H."/>
        </authorList>
    </citation>
    <scope>NUCLEOTIDE SEQUENCE [LARGE SCALE GENOMIC DNA]</scope>
    <source>
        <strain evidence="1 2">TH167</strain>
    </source>
</reference>
<organism evidence="1 2">
    <name type="scientific">Flavobacterium aurantiibacter</name>
    <dbReference type="NCBI Taxonomy" id="2023067"/>
    <lineage>
        <taxon>Bacteria</taxon>
        <taxon>Pseudomonadati</taxon>
        <taxon>Bacteroidota</taxon>
        <taxon>Flavobacteriia</taxon>
        <taxon>Flavobacteriales</taxon>
        <taxon>Flavobacteriaceae</taxon>
        <taxon>Flavobacterium</taxon>
    </lineage>
</organism>
<gene>
    <name evidence="1" type="ORF">CHX27_03935</name>
</gene>
<dbReference type="AlphaFoldDB" id="A0A255ZZI7"/>
<accession>A0A255ZZI7</accession>
<proteinExistence type="predicted"/>
<dbReference type="Proteomes" id="UP000216035">
    <property type="component" value="Unassembled WGS sequence"/>
</dbReference>
<keyword evidence="2" id="KW-1185">Reference proteome</keyword>
<comment type="caution">
    <text evidence="1">The sequence shown here is derived from an EMBL/GenBank/DDBJ whole genome shotgun (WGS) entry which is preliminary data.</text>
</comment>